<dbReference type="EMBL" id="LAZR01068473">
    <property type="protein sequence ID" value="KKK49570.1"/>
    <property type="molecule type" value="Genomic_DNA"/>
</dbReference>
<comment type="caution">
    <text evidence="1">The sequence shown here is derived from an EMBL/GenBank/DDBJ whole genome shotgun (WGS) entry which is preliminary data.</text>
</comment>
<organism evidence="1">
    <name type="scientific">marine sediment metagenome</name>
    <dbReference type="NCBI Taxonomy" id="412755"/>
    <lineage>
        <taxon>unclassified sequences</taxon>
        <taxon>metagenomes</taxon>
        <taxon>ecological metagenomes</taxon>
    </lineage>
</organism>
<gene>
    <name evidence="1" type="ORF">LCGC14_3133730</name>
</gene>
<evidence type="ECO:0000313" key="1">
    <source>
        <dbReference type="EMBL" id="KKK49570.1"/>
    </source>
</evidence>
<reference evidence="1" key="1">
    <citation type="journal article" date="2015" name="Nature">
        <title>Complex archaea that bridge the gap between prokaryotes and eukaryotes.</title>
        <authorList>
            <person name="Spang A."/>
            <person name="Saw J.H."/>
            <person name="Jorgensen S.L."/>
            <person name="Zaremba-Niedzwiedzka K."/>
            <person name="Martijn J."/>
            <person name="Lind A.E."/>
            <person name="van Eijk R."/>
            <person name="Schleper C."/>
            <person name="Guy L."/>
            <person name="Ettema T.J."/>
        </authorList>
    </citation>
    <scope>NUCLEOTIDE SEQUENCE</scope>
</reference>
<accession>A0A0F8WMU2</accession>
<name>A0A0F8WMU2_9ZZZZ</name>
<proteinExistence type="predicted"/>
<protein>
    <submittedName>
        <fullName evidence="1">Uncharacterized protein</fullName>
    </submittedName>
</protein>
<dbReference type="AlphaFoldDB" id="A0A0F8WMU2"/>
<sequence>MTKLKVTANHCSEGIPLTEVELCEADVALAERVWMMREHAGSAMSVFDKLFCNAVLGDSYESG</sequence>